<evidence type="ECO:0000313" key="3">
    <source>
        <dbReference type="WBParaSite" id="TCONS_00000558.p1"/>
    </source>
</evidence>
<keyword evidence="1" id="KW-1185">Reference proteome</keyword>
<accession>A0A0K0EQF9</accession>
<dbReference type="AlphaFoldDB" id="A0A0K0EQF9"/>
<sequence>MNPIYYDNYNKCTVVQSMYYPDPKETKPKVVEAVKEEKIVENVIEKQPIKTNPMGGKKEVQFSEENILETKTPIFSNYFLDRDESDPNFFKKKIQSYYHENIPEHDMENIFKGEIDPSISDKEKEKLMNEFQKAKTMYEEALKRIQLAGLDSSITNIECDEYETNELPTFNSSQCDVTAKQSTYVGMQDMHYYFSQ</sequence>
<proteinExistence type="predicted"/>
<dbReference type="WBParaSite" id="SSTP_0001168800.1">
    <property type="protein sequence ID" value="SSTP_0001168800.1"/>
    <property type="gene ID" value="SSTP_0001168800"/>
</dbReference>
<protein>
    <submittedName>
        <fullName evidence="2 3">Uncharacterized protein</fullName>
    </submittedName>
</protein>
<dbReference type="WBParaSite" id="TCONS_00000558.p1">
    <property type="protein sequence ID" value="TCONS_00000558.p1"/>
    <property type="gene ID" value="XLOC_000558"/>
</dbReference>
<name>A0A0K0EQF9_STRER</name>
<dbReference type="Proteomes" id="UP000035681">
    <property type="component" value="Unplaced"/>
</dbReference>
<reference evidence="2" key="1">
    <citation type="submission" date="2015-08" db="UniProtKB">
        <authorList>
            <consortium name="WormBaseParasite"/>
        </authorList>
    </citation>
    <scope>IDENTIFICATION</scope>
</reference>
<evidence type="ECO:0000313" key="1">
    <source>
        <dbReference type="Proteomes" id="UP000035681"/>
    </source>
</evidence>
<evidence type="ECO:0000313" key="2">
    <source>
        <dbReference type="WBParaSite" id="SSTP_0001168800.1"/>
    </source>
</evidence>
<organism evidence="2">
    <name type="scientific">Strongyloides stercoralis</name>
    <name type="common">Threadworm</name>
    <dbReference type="NCBI Taxonomy" id="6248"/>
    <lineage>
        <taxon>Eukaryota</taxon>
        <taxon>Metazoa</taxon>
        <taxon>Ecdysozoa</taxon>
        <taxon>Nematoda</taxon>
        <taxon>Chromadorea</taxon>
        <taxon>Rhabditida</taxon>
        <taxon>Tylenchina</taxon>
        <taxon>Panagrolaimomorpha</taxon>
        <taxon>Strongyloidoidea</taxon>
        <taxon>Strongyloididae</taxon>
        <taxon>Strongyloides</taxon>
    </lineage>
</organism>